<protein>
    <recommendedName>
        <fullName evidence="11">SMP-LTD domain-containing protein</fullName>
    </recommendedName>
</protein>
<keyword evidence="4" id="KW-0256">Endoplasmic reticulum</keyword>
<evidence type="ECO:0000256" key="7">
    <source>
        <dbReference type="ARBA" id="ARBA00023121"/>
    </source>
</evidence>
<dbReference type="PANTHER" id="PTHR13466:SF19">
    <property type="entry name" value="NUCLEUS-VACUOLE JUNCTION PROTEIN 2"/>
    <property type="match status" value="1"/>
</dbReference>
<feature type="compositionally biased region" description="Polar residues" evidence="9">
    <location>
        <begin position="102"/>
        <end position="112"/>
    </location>
</feature>
<feature type="domain" description="SMP-LTD" evidence="11">
    <location>
        <begin position="312"/>
        <end position="508"/>
    </location>
</feature>
<evidence type="ECO:0000313" key="13">
    <source>
        <dbReference type="Proteomes" id="UP000322245"/>
    </source>
</evidence>
<dbReference type="GO" id="GO:1990456">
    <property type="term" value="P:mitochondrion-endoplasmic reticulum membrane tethering"/>
    <property type="evidence" value="ECO:0007669"/>
    <property type="project" value="TreeGrafter"/>
</dbReference>
<comment type="caution">
    <text evidence="12">The sequence shown here is derived from an EMBL/GenBank/DDBJ whole genome shotgun (WGS) entry which is preliminary data.</text>
</comment>
<evidence type="ECO:0000313" key="12">
    <source>
        <dbReference type="EMBL" id="TYJ58531.1"/>
    </source>
</evidence>
<feature type="compositionally biased region" description="Basic and acidic residues" evidence="9">
    <location>
        <begin position="1142"/>
        <end position="1167"/>
    </location>
</feature>
<keyword evidence="8 10" id="KW-0472">Membrane</keyword>
<sequence length="1179" mass="125899">MWWPFQWLIVYLCGGLTFLPLALTVVLLYVYQYGTTPIGDKDPYKFQKATLQHDAERAEQLQKQRSRAPSSTSPTVSGWITVRNTFNPDGSTIGNGKPGGESQVTGTSTPVTESPSEELAEEESWGKADTPSSGEQTPGSADAQGGKMPYVPYTTRIAQTYRTILPRQTKAPIPRQYFFGVLKSSVLYLYEDEAQINCLHAIAIDDYSVGIEMPSGMFEGKDGEMFAKRHGIVLKIRKSGKGMPLLSKSMEATQTEFGLANSPIYLFSKSNTKMEDWYIALLHVSTDHLTCDQVFAVDDMKNLVDTIDTEPDPIPMRWFNAMLGRVFFGYYKTETFEQFIITKIMKKISKVTRPGYLGPIVVREVNVGTSPPLFSKPMLKNLEKDGSTAFEVHVQHRSRASQPGSDIRLTIATTVTIPTGFKPYVVEIVLAVVLKSIEGNMRVEIKGPPSNRIWYGFTEMPKMEMEIIPIVSERKIQLGMVLNAIEKQLKDAIAESVVLPNMDDLAFFDTSSLPIRGGIFDLAAKVERNATGEKVEPPVEAPVVSNEDPDSAVPTTASIRQRQKKKSQLAEGETAFPAPASQSSTDSGPPIARTDTAPPAVATANSSAVKKAAALAATKKWFAQTGPKSPSLAAQAMVGNQGAAAAASSSSAPALGIPKDSPEKTGKWENQPEVATVEVSSSTTPSAESIRGHNNNGSITSMPGQTVRSGPSSVKGFDTASTLSGSSTETANPTAPQASTASLISSFRSRDKKAIQAQVGSARDQVKKWGVSFAARRKATREGGELGAGDEVVDMDEAGLRALYRPREEEEDARDDEPLHVQPLSVGSQMSLQARLNAAAHDTGVSPLPRSRSPSGQGVPIPERNRSHSSSKHSLFSASPRAASPRASASTSPSQWTPTAGMPTTGIAKDDHAVGSPGSSISASGTQGHSRRHSNATAISLQPTSGRSMVVPRVPKRPGQVMGFGSDMSSQSGEIGSSSKKADEDKGAEHAEGVRTPEVLTVGQPPKLPPRKSTDGVSDKANDTLVSGSVPSPRPSSLTSLPPPLPRRRPSPADSVRSGDVTHSGISSTPGALSPPRTSPDRPNPVPDKGIRIDGKSSDPSPPSDDTLISSVRRSESPRLPSESTSASPAYGAEESLRLVAQRHEEAKKAKLLEVPEKDAAAKKENGEGASHSGGDMLP</sequence>
<feature type="region of interest" description="Disordered" evidence="9">
    <location>
        <begin position="647"/>
        <end position="745"/>
    </location>
</feature>
<feature type="compositionally biased region" description="Polar residues" evidence="9">
    <location>
        <begin position="678"/>
        <end position="712"/>
    </location>
</feature>
<feature type="compositionally biased region" description="Basic and acidic residues" evidence="9">
    <location>
        <begin position="1012"/>
        <end position="1022"/>
    </location>
</feature>
<dbReference type="GO" id="GO:0015914">
    <property type="term" value="P:phospholipid transport"/>
    <property type="evidence" value="ECO:0007669"/>
    <property type="project" value="TreeGrafter"/>
</dbReference>
<dbReference type="GO" id="GO:0008289">
    <property type="term" value="F:lipid binding"/>
    <property type="evidence" value="ECO:0007669"/>
    <property type="project" value="UniProtKB-KW"/>
</dbReference>
<dbReference type="PANTHER" id="PTHR13466">
    <property type="entry name" value="TEX2 PROTEIN-RELATED"/>
    <property type="match status" value="1"/>
</dbReference>
<feature type="compositionally biased region" description="Polar residues" evidence="9">
    <location>
        <begin position="130"/>
        <end position="139"/>
    </location>
</feature>
<dbReference type="InterPro" id="IPR031468">
    <property type="entry name" value="SMP_LBD"/>
</dbReference>
<evidence type="ECO:0000256" key="2">
    <source>
        <dbReference type="ARBA" id="ARBA00022448"/>
    </source>
</evidence>
<feature type="region of interest" description="Disordered" evidence="9">
    <location>
        <begin position="531"/>
        <end position="603"/>
    </location>
</feature>
<keyword evidence="7" id="KW-0446">Lipid-binding</keyword>
<evidence type="ECO:0000256" key="9">
    <source>
        <dbReference type="SAM" id="MobiDB-lite"/>
    </source>
</evidence>
<proteinExistence type="predicted"/>
<dbReference type="GO" id="GO:0005789">
    <property type="term" value="C:endoplasmic reticulum membrane"/>
    <property type="evidence" value="ECO:0007669"/>
    <property type="project" value="UniProtKB-SubCell"/>
</dbReference>
<dbReference type="Proteomes" id="UP000322245">
    <property type="component" value="Unassembled WGS sequence"/>
</dbReference>
<accession>A0A5D3B7F7</accession>
<feature type="region of interest" description="Disordered" evidence="9">
    <location>
        <begin position="56"/>
        <end position="148"/>
    </location>
</feature>
<dbReference type="CDD" id="cd21675">
    <property type="entry name" value="SMP_TEX2"/>
    <property type="match status" value="1"/>
</dbReference>
<organism evidence="12 13">
    <name type="scientific">Cryptococcus floricola</name>
    <dbReference type="NCBI Taxonomy" id="2591691"/>
    <lineage>
        <taxon>Eukaryota</taxon>
        <taxon>Fungi</taxon>
        <taxon>Dikarya</taxon>
        <taxon>Basidiomycota</taxon>
        <taxon>Agaricomycotina</taxon>
        <taxon>Tremellomycetes</taxon>
        <taxon>Tremellales</taxon>
        <taxon>Cryptococcaceae</taxon>
        <taxon>Cryptococcus</taxon>
    </lineage>
</organism>
<feature type="compositionally biased region" description="Basic and acidic residues" evidence="9">
    <location>
        <begin position="980"/>
        <end position="995"/>
    </location>
</feature>
<keyword evidence="3 10" id="KW-0812">Transmembrane</keyword>
<evidence type="ECO:0000256" key="6">
    <source>
        <dbReference type="ARBA" id="ARBA00023055"/>
    </source>
</evidence>
<keyword evidence="6" id="KW-0445">Lipid transport</keyword>
<feature type="compositionally biased region" description="Polar residues" evidence="9">
    <location>
        <begin position="719"/>
        <end position="745"/>
    </location>
</feature>
<feature type="transmembrane region" description="Helical" evidence="10">
    <location>
        <begin position="7"/>
        <end position="31"/>
    </location>
</feature>
<comment type="subcellular location">
    <subcellularLocation>
        <location evidence="1">Endoplasmic reticulum membrane</location>
    </subcellularLocation>
</comment>
<evidence type="ECO:0000256" key="10">
    <source>
        <dbReference type="SAM" id="Phobius"/>
    </source>
</evidence>
<feature type="compositionally biased region" description="Low complexity" evidence="9">
    <location>
        <begin position="966"/>
        <end position="979"/>
    </location>
</feature>
<name>A0A5D3B7F7_9TREE</name>
<evidence type="ECO:0000259" key="11">
    <source>
        <dbReference type="PROSITE" id="PS51847"/>
    </source>
</evidence>
<feature type="compositionally biased region" description="Low complexity" evidence="9">
    <location>
        <begin position="872"/>
        <end position="894"/>
    </location>
</feature>
<reference evidence="12 13" key="1">
    <citation type="submission" date="2017-05" db="EMBL/GenBank/DDBJ databases">
        <title>The Genome Sequence of Tsuchiyaea wingfieldii DSM 27421.</title>
        <authorList>
            <person name="Cuomo C."/>
            <person name="Passer A."/>
            <person name="Billmyre B."/>
            <person name="Heitman J."/>
        </authorList>
    </citation>
    <scope>NUCLEOTIDE SEQUENCE [LARGE SCALE GENOMIC DNA]</scope>
    <source>
        <strain evidence="12 13">DSM 27421</strain>
    </source>
</reference>
<evidence type="ECO:0000256" key="8">
    <source>
        <dbReference type="ARBA" id="ARBA00023136"/>
    </source>
</evidence>
<feature type="compositionally biased region" description="Polar residues" evidence="9">
    <location>
        <begin position="825"/>
        <end position="834"/>
    </location>
</feature>
<evidence type="ECO:0000256" key="5">
    <source>
        <dbReference type="ARBA" id="ARBA00022989"/>
    </source>
</evidence>
<feature type="region of interest" description="Disordered" evidence="9">
    <location>
        <begin position="776"/>
        <end position="1179"/>
    </location>
</feature>
<feature type="compositionally biased region" description="Low complexity" evidence="9">
    <location>
        <begin position="1104"/>
        <end position="1126"/>
    </location>
</feature>
<keyword evidence="13" id="KW-1185">Reference proteome</keyword>
<keyword evidence="5 10" id="KW-1133">Transmembrane helix</keyword>
<dbReference type="AlphaFoldDB" id="A0A5D3B7F7"/>
<evidence type="ECO:0000256" key="3">
    <source>
        <dbReference type="ARBA" id="ARBA00022692"/>
    </source>
</evidence>
<dbReference type="PROSITE" id="PS51847">
    <property type="entry name" value="SMP"/>
    <property type="match status" value="1"/>
</dbReference>
<feature type="compositionally biased region" description="Polar residues" evidence="9">
    <location>
        <begin position="935"/>
        <end position="947"/>
    </location>
</feature>
<keyword evidence="2" id="KW-0813">Transport</keyword>
<dbReference type="SUPFAM" id="SSF50729">
    <property type="entry name" value="PH domain-like"/>
    <property type="match status" value="1"/>
</dbReference>
<feature type="compositionally biased region" description="Polar residues" evidence="9">
    <location>
        <begin position="63"/>
        <end position="94"/>
    </location>
</feature>
<evidence type="ECO:0000256" key="1">
    <source>
        <dbReference type="ARBA" id="ARBA00004586"/>
    </source>
</evidence>
<dbReference type="GO" id="GO:0032865">
    <property type="term" value="C:ERMES complex"/>
    <property type="evidence" value="ECO:0007669"/>
    <property type="project" value="TreeGrafter"/>
</dbReference>
<evidence type="ECO:0000256" key="4">
    <source>
        <dbReference type="ARBA" id="ARBA00022824"/>
    </source>
</evidence>
<gene>
    <name evidence="12" type="ORF">B9479_000740</name>
</gene>
<feature type="compositionally biased region" description="Low complexity" evidence="9">
    <location>
        <begin position="1026"/>
        <end position="1040"/>
    </location>
</feature>
<dbReference type="EMBL" id="NIDF01000004">
    <property type="protein sequence ID" value="TYJ58531.1"/>
    <property type="molecule type" value="Genomic_DNA"/>
</dbReference>
<feature type="compositionally biased region" description="Polar residues" evidence="9">
    <location>
        <begin position="917"/>
        <end position="928"/>
    </location>
</feature>